<dbReference type="CDD" id="cd19531">
    <property type="entry name" value="LCL_NRPS-like"/>
    <property type="match status" value="1"/>
</dbReference>
<comment type="cofactor">
    <cofactor evidence="1">
        <name>pantetheine 4'-phosphate</name>
        <dbReference type="ChEBI" id="CHEBI:47942"/>
    </cofactor>
</comment>
<dbReference type="NCBIfam" id="TIGR01746">
    <property type="entry name" value="Thioester-redct"/>
    <property type="match status" value="1"/>
</dbReference>
<evidence type="ECO:0000256" key="5">
    <source>
        <dbReference type="ARBA" id="ARBA00022598"/>
    </source>
</evidence>
<dbReference type="PROSITE" id="PS50075">
    <property type="entry name" value="CARRIER"/>
    <property type="match status" value="1"/>
</dbReference>
<dbReference type="Gene3D" id="3.40.50.980">
    <property type="match status" value="2"/>
</dbReference>
<dbReference type="SUPFAM" id="SSF52777">
    <property type="entry name" value="CoA-dependent acyltransferases"/>
    <property type="match status" value="2"/>
</dbReference>
<feature type="domain" description="Carrier" evidence="6">
    <location>
        <begin position="833"/>
        <end position="908"/>
    </location>
</feature>
<dbReference type="Gene3D" id="1.10.1200.10">
    <property type="entry name" value="ACP-like"/>
    <property type="match status" value="1"/>
</dbReference>
<dbReference type="FunFam" id="1.10.1200.10:FF:000005">
    <property type="entry name" value="Nonribosomal peptide synthetase 1"/>
    <property type="match status" value="1"/>
</dbReference>
<evidence type="ECO:0000259" key="6">
    <source>
        <dbReference type="PROSITE" id="PS50075"/>
    </source>
</evidence>
<keyword evidence="5" id="KW-0436">Ligase</keyword>
<proteinExistence type="inferred from homology"/>
<dbReference type="InterPro" id="IPR036291">
    <property type="entry name" value="NAD(P)-bd_dom_sf"/>
</dbReference>
<evidence type="ECO:0000313" key="7">
    <source>
        <dbReference type="EMBL" id="VFK41660.1"/>
    </source>
</evidence>
<dbReference type="CDD" id="cd05930">
    <property type="entry name" value="A_NRPS"/>
    <property type="match status" value="1"/>
</dbReference>
<dbReference type="InterPro" id="IPR023213">
    <property type="entry name" value="CAT-like_dom_sf"/>
</dbReference>
<sequence length="1298" mass="144994">MGIFVREWKEAYGAFSRGETPNVPPLPFQYSDYAAWQRQWLRDEVLEEQLAYWKDNLAGIPELLELPTDHPRPAQQSYRGTHRFQTLPCDVTAAIEAFSREQGVTLFMTLLAAFDVLLARYSGQDDICVGSPIANRTRTDMEGLIGFFVNTLVLRARLNPDWSFRELLGEVRRVCLGAYAHQDIPFEALVERLNPARSLSHGPLFQVMLVLQNNEPVAFELPELAVSTLEQDYPVAKFDLTLSIEERNDQLHCTWEYASELFTADTIRRMGEHFEVLLRGILENPEQPISRLPLLTEAEKQRILVEWNETKTPYPADKCVHELFEDRVAKTPDAVAVIFEGREISYGELNTRANRLANRLLALGIGPEVPVGLFMERSVEMIVGLLAILKAGGAYVPLDLKYPAERLAFIVEDADLKVLLCHEATREKLPKCAARILDVDEEAAAIAGESAENPARLANPNNLAYVIYTSGSTGKPKGVMIEHRGLANLAWAQARAFRITSEDRVLQFASLNFDASLEQIFSALLGGAGLVLRGPEVWTVEECLRQARRSDVTIADLPPVYLYQFLEFCLNNRTPSSSFPIRQFVTGGEALGAATVRLCRELGIPLVNAYGPTEATITATNFHLSDEEVPGPTVPIGNSIANTQVYVLDNHMDPVPIGVSGELYIGGAGVARGYLNRPELTSEKFIPDPFGDDPDARLYRTGDLCRWLPDGTIEYLGRIDTQVKIRGFRIECGEVENALLLHPDVREAVVDARGEGADKRLAAWVVGDVGAIHESPLRDELRTHLRGMLPDWMVPSIFVFVESLPLTPSGKIDRRALPAPDEEDVGSVTEYTAPRTETEIEMAALWSKALGVEKVGLHNDFFDLGGHSLLAVKLISQVKEQFCVDVPMRALFEEPTVSGILKGMGLARTGAEKKELDLDGEAWLEDDIRPQPETLDVSRVKNPGRVLVTGATGFLGIYLVGELLRRTRAVIWCFVRGKNQQEAENRLEAALIEHDQAMDGWRQRVKVVKGDLKQARLGLTEELFQELTDKIDVIYHNGAEVNHVYPYRELRKANVEGTKEILRLACAGRGKPVHYVSTIGVLAGEMKNIQEDSELNADGLIDNGYVRSKWVAEKLVWEAGNRGLPVAVYRPDRIGGHSETGKWNDTDALYRMLKATIGKGISPDWRYMENVAPVDYCARALAWLSLRKQTLGNAYHLTNPNLVAWGEIMEHLRANGLDIREVSYEEWRAEVGDSDEGVLGHWLDQVVGEDDSSSKDDSAPTFGYGQTMRALRESGIECPRITREIIDRYVKAMQRKRK</sequence>
<dbReference type="FunFam" id="3.40.50.12780:FF:000012">
    <property type="entry name" value="Non-ribosomal peptide synthetase"/>
    <property type="match status" value="1"/>
</dbReference>
<dbReference type="InterPro" id="IPR045851">
    <property type="entry name" value="AMP-bd_C_sf"/>
</dbReference>
<gene>
    <name evidence="7" type="ORF">BECKTC1821E_GA0114239_10136</name>
</gene>
<dbReference type="FunFam" id="3.40.50.980:FF:000001">
    <property type="entry name" value="Non-ribosomal peptide synthetase"/>
    <property type="match status" value="1"/>
</dbReference>
<dbReference type="InterPro" id="IPR036736">
    <property type="entry name" value="ACP-like_sf"/>
</dbReference>
<dbReference type="InterPro" id="IPR001242">
    <property type="entry name" value="Condensation_dom"/>
</dbReference>
<name>A0A450YJF1_9GAMM</name>
<dbReference type="NCBIfam" id="TIGR01733">
    <property type="entry name" value="AA-adenyl-dom"/>
    <property type="match status" value="1"/>
</dbReference>
<evidence type="ECO:0000256" key="1">
    <source>
        <dbReference type="ARBA" id="ARBA00001957"/>
    </source>
</evidence>
<dbReference type="SUPFAM" id="SSF51735">
    <property type="entry name" value="NAD(P)-binding Rossmann-fold domains"/>
    <property type="match status" value="1"/>
</dbReference>
<comment type="similarity">
    <text evidence="2">Belongs to the ATP-dependent AMP-binding enzyme family.</text>
</comment>
<dbReference type="InterPro" id="IPR009081">
    <property type="entry name" value="PP-bd_ACP"/>
</dbReference>
<dbReference type="PROSITE" id="PS00455">
    <property type="entry name" value="AMP_BINDING"/>
    <property type="match status" value="1"/>
</dbReference>
<dbReference type="EMBL" id="CAADFT010000013">
    <property type="protein sequence ID" value="VFK41660.1"/>
    <property type="molecule type" value="Genomic_DNA"/>
</dbReference>
<evidence type="ECO:0000256" key="2">
    <source>
        <dbReference type="ARBA" id="ARBA00006432"/>
    </source>
</evidence>
<evidence type="ECO:0000256" key="3">
    <source>
        <dbReference type="ARBA" id="ARBA00022450"/>
    </source>
</evidence>
<dbReference type="PRINTS" id="PR00154">
    <property type="entry name" value="AMPBINDING"/>
</dbReference>
<dbReference type="Pfam" id="PF00668">
    <property type="entry name" value="Condensation"/>
    <property type="match status" value="1"/>
</dbReference>
<organism evidence="7">
    <name type="scientific">Candidatus Kentrum sp. TC</name>
    <dbReference type="NCBI Taxonomy" id="2126339"/>
    <lineage>
        <taxon>Bacteria</taxon>
        <taxon>Pseudomonadati</taxon>
        <taxon>Pseudomonadota</taxon>
        <taxon>Gammaproteobacteria</taxon>
        <taxon>Candidatus Kentrum</taxon>
    </lineage>
</organism>
<dbReference type="InterPro" id="IPR010071">
    <property type="entry name" value="AA_adenyl_dom"/>
</dbReference>
<dbReference type="Pfam" id="PF00550">
    <property type="entry name" value="PP-binding"/>
    <property type="match status" value="1"/>
</dbReference>
<dbReference type="PANTHER" id="PTHR44845:SF6">
    <property type="entry name" value="BETA-ALANINE-ACTIVATING ENZYME"/>
    <property type="match status" value="1"/>
</dbReference>
<dbReference type="FunFam" id="3.30.559.30:FF:000001">
    <property type="entry name" value="Non-ribosomal peptide synthetase"/>
    <property type="match status" value="1"/>
</dbReference>
<dbReference type="Gene3D" id="3.30.559.10">
    <property type="entry name" value="Chloramphenicol acetyltransferase-like domain"/>
    <property type="match status" value="1"/>
</dbReference>
<dbReference type="SUPFAM" id="SSF56801">
    <property type="entry name" value="Acetyl-CoA synthetase-like"/>
    <property type="match status" value="1"/>
</dbReference>
<dbReference type="Gene3D" id="3.30.300.30">
    <property type="match status" value="1"/>
</dbReference>
<protein>
    <submittedName>
        <fullName evidence="7">Amino acid adenylation domain-containing protein/thioester reductase domain-containing protein</fullName>
    </submittedName>
</protein>
<dbReference type="FunFam" id="2.30.38.10:FF:000001">
    <property type="entry name" value="Non-ribosomal peptide synthetase PvdI"/>
    <property type="match status" value="1"/>
</dbReference>
<keyword evidence="3" id="KW-0596">Phosphopantetheine</keyword>
<dbReference type="Pfam" id="PF00501">
    <property type="entry name" value="AMP-binding"/>
    <property type="match status" value="1"/>
</dbReference>
<dbReference type="InterPro" id="IPR000873">
    <property type="entry name" value="AMP-dep_synth/lig_dom"/>
</dbReference>
<dbReference type="InterPro" id="IPR025110">
    <property type="entry name" value="AMP-bd_C"/>
</dbReference>
<keyword evidence="4" id="KW-0597">Phosphoprotein</keyword>
<dbReference type="Gene3D" id="3.40.50.720">
    <property type="entry name" value="NAD(P)-binding Rossmann-like Domain"/>
    <property type="match status" value="1"/>
</dbReference>
<dbReference type="PIRSF" id="PIRSF001617">
    <property type="entry name" value="Alpha-AR"/>
    <property type="match status" value="1"/>
</dbReference>
<dbReference type="Pfam" id="PF07993">
    <property type="entry name" value="NAD_binding_4"/>
    <property type="match status" value="1"/>
</dbReference>
<dbReference type="Gene3D" id="3.30.559.30">
    <property type="entry name" value="Nonribosomal peptide synthetase, condensation domain"/>
    <property type="match status" value="1"/>
</dbReference>
<dbReference type="GO" id="GO:0016874">
    <property type="term" value="F:ligase activity"/>
    <property type="evidence" value="ECO:0007669"/>
    <property type="project" value="UniProtKB-KW"/>
</dbReference>
<evidence type="ECO:0000256" key="4">
    <source>
        <dbReference type="ARBA" id="ARBA00022553"/>
    </source>
</evidence>
<dbReference type="GO" id="GO:0043041">
    <property type="term" value="P:amino acid activation for nonribosomal peptide biosynthetic process"/>
    <property type="evidence" value="ECO:0007669"/>
    <property type="project" value="UniProtKB-ARBA"/>
</dbReference>
<dbReference type="InterPro" id="IPR010080">
    <property type="entry name" value="Thioester_reductase-like_dom"/>
</dbReference>
<dbReference type="PANTHER" id="PTHR44845">
    <property type="entry name" value="CARRIER DOMAIN-CONTAINING PROTEIN"/>
    <property type="match status" value="1"/>
</dbReference>
<reference evidence="7" key="1">
    <citation type="submission" date="2019-02" db="EMBL/GenBank/DDBJ databases">
        <authorList>
            <person name="Gruber-Vodicka R. H."/>
            <person name="Seah K. B. B."/>
        </authorList>
    </citation>
    <scope>NUCLEOTIDE SEQUENCE</scope>
    <source>
        <strain evidence="7">BECK_BZ125</strain>
    </source>
</reference>
<dbReference type="SUPFAM" id="SSF47336">
    <property type="entry name" value="ACP-like"/>
    <property type="match status" value="1"/>
</dbReference>
<dbReference type="GO" id="GO:0044550">
    <property type="term" value="P:secondary metabolite biosynthetic process"/>
    <property type="evidence" value="ECO:0007669"/>
    <property type="project" value="UniProtKB-ARBA"/>
</dbReference>
<dbReference type="InterPro" id="IPR020845">
    <property type="entry name" value="AMP-binding_CS"/>
</dbReference>
<dbReference type="InterPro" id="IPR013120">
    <property type="entry name" value="FAR_NAD-bd"/>
</dbReference>
<dbReference type="CDD" id="cd05235">
    <property type="entry name" value="SDR_e1"/>
    <property type="match status" value="1"/>
</dbReference>
<dbReference type="FunFam" id="3.30.300.30:FF:000010">
    <property type="entry name" value="Enterobactin synthetase component F"/>
    <property type="match status" value="1"/>
</dbReference>
<dbReference type="PROSITE" id="PS00012">
    <property type="entry name" value="PHOSPHOPANTETHEINE"/>
    <property type="match status" value="1"/>
</dbReference>
<accession>A0A450YJF1</accession>
<dbReference type="Gene3D" id="2.30.38.10">
    <property type="entry name" value="Luciferase, Domain 3"/>
    <property type="match status" value="1"/>
</dbReference>
<dbReference type="InterPro" id="IPR006162">
    <property type="entry name" value="Ppantetheine_attach_site"/>
</dbReference>
<dbReference type="InterPro" id="IPR020459">
    <property type="entry name" value="AMP-binding"/>
</dbReference>
<dbReference type="Pfam" id="PF13193">
    <property type="entry name" value="AMP-binding_C"/>
    <property type="match status" value="1"/>
</dbReference>